<name>A0AAP0HQZ2_9MAGN</name>
<evidence type="ECO:0000313" key="1">
    <source>
        <dbReference type="EMBL" id="KAK9093361.1"/>
    </source>
</evidence>
<protein>
    <submittedName>
        <fullName evidence="1">Uncharacterized protein</fullName>
    </submittedName>
</protein>
<comment type="caution">
    <text evidence="1">The sequence shown here is derived from an EMBL/GenBank/DDBJ whole genome shotgun (WGS) entry which is preliminary data.</text>
</comment>
<dbReference type="Proteomes" id="UP001420932">
    <property type="component" value="Unassembled WGS sequence"/>
</dbReference>
<evidence type="ECO:0000313" key="2">
    <source>
        <dbReference type="Proteomes" id="UP001420932"/>
    </source>
</evidence>
<gene>
    <name evidence="1" type="ORF">Syun_028272</name>
</gene>
<dbReference type="AlphaFoldDB" id="A0AAP0HQZ2"/>
<keyword evidence="2" id="KW-1185">Reference proteome</keyword>
<reference evidence="1 2" key="1">
    <citation type="submission" date="2024-01" db="EMBL/GenBank/DDBJ databases">
        <title>Genome assemblies of Stephania.</title>
        <authorList>
            <person name="Yang L."/>
        </authorList>
    </citation>
    <scope>NUCLEOTIDE SEQUENCE [LARGE SCALE GENOMIC DNA]</scope>
    <source>
        <strain evidence="1">YNDBR</strain>
        <tissue evidence="1">Leaf</tissue>
    </source>
</reference>
<sequence>MFKSKIWREGELVAVIGSSRRHLKTIHKGRYKRFKARNLPKPKVSASSSSMHLSMLQFGQHSYKF</sequence>
<organism evidence="1 2">
    <name type="scientific">Stephania yunnanensis</name>
    <dbReference type="NCBI Taxonomy" id="152371"/>
    <lineage>
        <taxon>Eukaryota</taxon>
        <taxon>Viridiplantae</taxon>
        <taxon>Streptophyta</taxon>
        <taxon>Embryophyta</taxon>
        <taxon>Tracheophyta</taxon>
        <taxon>Spermatophyta</taxon>
        <taxon>Magnoliopsida</taxon>
        <taxon>Ranunculales</taxon>
        <taxon>Menispermaceae</taxon>
        <taxon>Menispermoideae</taxon>
        <taxon>Cissampelideae</taxon>
        <taxon>Stephania</taxon>
    </lineage>
</organism>
<proteinExistence type="predicted"/>
<dbReference type="EMBL" id="JBBNAF010000012">
    <property type="protein sequence ID" value="KAK9093361.1"/>
    <property type="molecule type" value="Genomic_DNA"/>
</dbReference>
<accession>A0AAP0HQZ2</accession>